<feature type="transmembrane region" description="Helical" evidence="10">
    <location>
        <begin position="99"/>
        <end position="121"/>
    </location>
</feature>
<evidence type="ECO:0000256" key="4">
    <source>
        <dbReference type="ARBA" id="ARBA00022692"/>
    </source>
</evidence>
<dbReference type="Proteomes" id="UP000664288">
    <property type="component" value="Unassembled WGS sequence"/>
</dbReference>
<proteinExistence type="predicted"/>
<dbReference type="Gene3D" id="1.10.10.1320">
    <property type="entry name" value="Anti-sigma factor, zinc-finger domain"/>
    <property type="match status" value="1"/>
</dbReference>
<comment type="subcellular location">
    <subcellularLocation>
        <location evidence="2">Cell membrane</location>
    </subcellularLocation>
    <subcellularLocation>
        <location evidence="1">Membrane</location>
        <topology evidence="1">Single-pass membrane protein</topology>
    </subcellularLocation>
</comment>
<keyword evidence="13" id="KW-1185">Reference proteome</keyword>
<comment type="caution">
    <text evidence="12">The sequence shown here is derived from an EMBL/GenBank/DDBJ whole genome shotgun (WGS) entry which is preliminary data.</text>
</comment>
<evidence type="ECO:0000313" key="12">
    <source>
        <dbReference type="EMBL" id="MBO0905990.1"/>
    </source>
</evidence>
<evidence type="ECO:0000256" key="1">
    <source>
        <dbReference type="ARBA" id="ARBA00004167"/>
    </source>
</evidence>
<evidence type="ECO:0000313" key="13">
    <source>
        <dbReference type="Proteomes" id="UP000664288"/>
    </source>
</evidence>
<evidence type="ECO:0000256" key="3">
    <source>
        <dbReference type="ARBA" id="ARBA00022475"/>
    </source>
</evidence>
<accession>A0ABS3J8I8</accession>
<dbReference type="InterPro" id="IPR041916">
    <property type="entry name" value="Anti_sigma_zinc_sf"/>
</dbReference>
<gene>
    <name evidence="12" type="ORF">J1C47_20270</name>
</gene>
<evidence type="ECO:0000256" key="8">
    <source>
        <dbReference type="ARBA" id="ARBA00030803"/>
    </source>
</evidence>
<protein>
    <recommendedName>
        <fullName evidence="8">Regulator of SigK</fullName>
    </recommendedName>
    <alternativeName>
        <fullName evidence="7">Sigma-K anti-sigma factor RskA</fullName>
    </alternativeName>
</protein>
<keyword evidence="3" id="KW-1003">Cell membrane</keyword>
<evidence type="ECO:0000259" key="11">
    <source>
        <dbReference type="Pfam" id="PF10099"/>
    </source>
</evidence>
<evidence type="ECO:0000256" key="2">
    <source>
        <dbReference type="ARBA" id="ARBA00004236"/>
    </source>
</evidence>
<evidence type="ECO:0000256" key="10">
    <source>
        <dbReference type="SAM" id="Phobius"/>
    </source>
</evidence>
<keyword evidence="5 10" id="KW-1133">Transmembrane helix</keyword>
<evidence type="ECO:0000256" key="5">
    <source>
        <dbReference type="ARBA" id="ARBA00022989"/>
    </source>
</evidence>
<keyword evidence="4 10" id="KW-0812">Transmembrane</keyword>
<dbReference type="InterPro" id="IPR051474">
    <property type="entry name" value="Anti-sigma-K/W_factor"/>
</dbReference>
<evidence type="ECO:0000256" key="6">
    <source>
        <dbReference type="ARBA" id="ARBA00023136"/>
    </source>
</evidence>
<name>A0ABS3J8I8_9HYPH</name>
<organism evidence="12 13">
    <name type="scientific">Jiella sonneratiae</name>
    <dbReference type="NCBI Taxonomy" id="2816856"/>
    <lineage>
        <taxon>Bacteria</taxon>
        <taxon>Pseudomonadati</taxon>
        <taxon>Pseudomonadota</taxon>
        <taxon>Alphaproteobacteria</taxon>
        <taxon>Hyphomicrobiales</taxon>
        <taxon>Aurantimonadaceae</taxon>
        <taxon>Jiella</taxon>
    </lineage>
</organism>
<sequence>MNDLRRDDGDEADPAAEYALGVLDGADRRAAQRRIERDPAFAAEVAAWDARLAPLYAAIQPVEPPAGVWPGIAGELARMRRVAAADGRERPRGRRVSGIWQWIGLSGMGLAAASLAALILVSGNLAGLGTGNTGDVFENVLVGTLASDQGQALFTVVMDRDHDIATLIPVTHENHGNRVPELWVVPPNGGAPLSLGLINAERPAQIHFKNRPVGEPKAALAVSLEPPGGSPTGQPTGPVVASGALDRI</sequence>
<dbReference type="EMBL" id="JAFMPY010000029">
    <property type="protein sequence ID" value="MBO0905990.1"/>
    <property type="molecule type" value="Genomic_DNA"/>
</dbReference>
<dbReference type="Pfam" id="PF10099">
    <property type="entry name" value="RskA_C"/>
    <property type="match status" value="1"/>
</dbReference>
<dbReference type="InterPro" id="IPR018764">
    <property type="entry name" value="RskA_C"/>
</dbReference>
<dbReference type="PANTHER" id="PTHR37461:SF1">
    <property type="entry name" value="ANTI-SIGMA-K FACTOR RSKA"/>
    <property type="match status" value="1"/>
</dbReference>
<feature type="domain" description="Anti-sigma K factor RskA C-terminal" evidence="11">
    <location>
        <begin position="111"/>
        <end position="239"/>
    </location>
</feature>
<dbReference type="PANTHER" id="PTHR37461">
    <property type="entry name" value="ANTI-SIGMA-K FACTOR RSKA"/>
    <property type="match status" value="1"/>
</dbReference>
<reference evidence="12 13" key="1">
    <citation type="submission" date="2021-03" db="EMBL/GenBank/DDBJ databases">
        <title>Whole genome sequence of Jiella sp. MQZ13P-4.</title>
        <authorList>
            <person name="Tuo L."/>
        </authorList>
    </citation>
    <scope>NUCLEOTIDE SEQUENCE [LARGE SCALE GENOMIC DNA]</scope>
    <source>
        <strain evidence="12 13">MQZ13P-4</strain>
    </source>
</reference>
<keyword evidence="6 10" id="KW-0472">Membrane</keyword>
<feature type="region of interest" description="Disordered" evidence="9">
    <location>
        <begin position="224"/>
        <end position="248"/>
    </location>
</feature>
<evidence type="ECO:0000256" key="9">
    <source>
        <dbReference type="SAM" id="MobiDB-lite"/>
    </source>
</evidence>
<dbReference type="RefSeq" id="WP_207352625.1">
    <property type="nucleotide sequence ID" value="NZ_JAFMPY010000029.1"/>
</dbReference>
<evidence type="ECO:0000256" key="7">
    <source>
        <dbReference type="ARBA" id="ARBA00029829"/>
    </source>
</evidence>